<dbReference type="KEGG" id="aper:A0U91_16060"/>
<dbReference type="RefSeq" id="WP_077932148.1">
    <property type="nucleotide sequence ID" value="NZ_CP014688.1"/>
</dbReference>
<dbReference type="Proteomes" id="UP000189055">
    <property type="component" value="Plasmid pAC1084_1"/>
</dbReference>
<evidence type="ECO:0000313" key="2">
    <source>
        <dbReference type="Proteomes" id="UP000189055"/>
    </source>
</evidence>
<reference evidence="1 2" key="1">
    <citation type="submission" date="2016-03" db="EMBL/GenBank/DDBJ databases">
        <title>Acetic acid bacteria sequencing.</title>
        <authorList>
            <person name="Brandt J."/>
            <person name="Jakob F."/>
            <person name="Vogel R.F."/>
        </authorList>
    </citation>
    <scope>NUCLEOTIDE SEQUENCE [LARGE SCALE GENOMIC DNA]</scope>
    <source>
        <strain evidence="1 2">TMW2.1084</strain>
        <plasmid evidence="2">pac1084_1</plasmid>
    </source>
</reference>
<proteinExistence type="predicted"/>
<sequence length="108" mass="12271">MTHPIKPAENTVEDLPTEIWEARDILEAAGWKVTPPPPQGQQFGCFCEIEAMEPGSKPDGCVIDDGLRENCVYADRIDRKESCSFWRAWSEESIRKMWEGIERGQSAD</sequence>
<protein>
    <submittedName>
        <fullName evidence="1">Uncharacterized protein</fullName>
    </submittedName>
</protein>
<gene>
    <name evidence="1" type="ORF">A0U91_16060</name>
</gene>
<dbReference type="AlphaFoldDB" id="A0A1U9LJB7"/>
<dbReference type="EMBL" id="CP014688">
    <property type="protein sequence ID" value="AQT06521.1"/>
    <property type="molecule type" value="Genomic_DNA"/>
</dbReference>
<name>A0A1U9LJB7_9PROT</name>
<accession>A0A1U9LJB7</accession>
<keyword evidence="1" id="KW-0614">Plasmid</keyword>
<organism evidence="1 2">
    <name type="scientific">Acetobacter persici</name>
    <dbReference type="NCBI Taxonomy" id="1076596"/>
    <lineage>
        <taxon>Bacteria</taxon>
        <taxon>Pseudomonadati</taxon>
        <taxon>Pseudomonadota</taxon>
        <taxon>Alphaproteobacteria</taxon>
        <taxon>Acetobacterales</taxon>
        <taxon>Acetobacteraceae</taxon>
        <taxon>Acetobacter</taxon>
    </lineage>
</organism>
<geneLocation type="plasmid" evidence="2">
    <name>pac1084_1</name>
</geneLocation>
<evidence type="ECO:0000313" key="1">
    <source>
        <dbReference type="EMBL" id="AQT06521.1"/>
    </source>
</evidence>